<dbReference type="EMBL" id="UINC01062767">
    <property type="protein sequence ID" value="SVB89694.1"/>
    <property type="molecule type" value="Genomic_DNA"/>
</dbReference>
<proteinExistence type="predicted"/>
<reference evidence="1" key="1">
    <citation type="submission" date="2018-05" db="EMBL/GenBank/DDBJ databases">
        <authorList>
            <person name="Lanie J.A."/>
            <person name="Ng W.-L."/>
            <person name="Kazmierczak K.M."/>
            <person name="Andrzejewski T.M."/>
            <person name="Davidsen T.M."/>
            <person name="Wayne K.J."/>
            <person name="Tettelin H."/>
            <person name="Glass J.I."/>
            <person name="Rusch D."/>
            <person name="Podicherti R."/>
            <person name="Tsui H.-C.T."/>
            <person name="Winkler M.E."/>
        </authorList>
    </citation>
    <scope>NUCLEOTIDE SEQUENCE</scope>
</reference>
<accession>A0A382HQM4</accession>
<name>A0A382HQM4_9ZZZZ</name>
<gene>
    <name evidence="1" type="ORF">METZ01_LOCUS242548</name>
</gene>
<protein>
    <submittedName>
        <fullName evidence="1">Uncharacterized protein</fullName>
    </submittedName>
</protein>
<organism evidence="1">
    <name type="scientific">marine metagenome</name>
    <dbReference type="NCBI Taxonomy" id="408172"/>
    <lineage>
        <taxon>unclassified sequences</taxon>
        <taxon>metagenomes</taxon>
        <taxon>ecological metagenomes</taxon>
    </lineage>
</organism>
<evidence type="ECO:0000313" key="1">
    <source>
        <dbReference type="EMBL" id="SVB89694.1"/>
    </source>
</evidence>
<dbReference type="AlphaFoldDB" id="A0A382HQM4"/>
<sequence>MIAKTSNALESLIEKICVKTKTITTKTANASKEKTPIAVDIMKNQKENPAVTANDLNLGEESSILNWINECH</sequence>